<gene>
    <name evidence="4" type="ORF">JEQ17_40100</name>
</gene>
<dbReference type="AlphaFoldDB" id="A0A7T7L206"/>
<accession>A0A7T7L206</accession>
<feature type="domain" description="Phage capsid-like C-terminal" evidence="3">
    <location>
        <begin position="119"/>
        <end position="409"/>
    </location>
</feature>
<dbReference type="InterPro" id="IPR024455">
    <property type="entry name" value="Phage_capsid"/>
</dbReference>
<dbReference type="Proteomes" id="UP000595636">
    <property type="component" value="Chromosome"/>
</dbReference>
<dbReference type="Pfam" id="PF05065">
    <property type="entry name" value="Phage_capsid"/>
    <property type="match status" value="1"/>
</dbReference>
<protein>
    <submittedName>
        <fullName evidence="4">Phage major capsid protein</fullName>
    </submittedName>
</protein>
<dbReference type="SUPFAM" id="SSF56563">
    <property type="entry name" value="Major capsid protein gp5"/>
    <property type="match status" value="1"/>
</dbReference>
<evidence type="ECO:0000256" key="2">
    <source>
        <dbReference type="SAM" id="MobiDB-lite"/>
    </source>
</evidence>
<evidence type="ECO:0000256" key="1">
    <source>
        <dbReference type="ARBA" id="ARBA00004328"/>
    </source>
</evidence>
<evidence type="ECO:0000313" key="5">
    <source>
        <dbReference type="Proteomes" id="UP000595636"/>
    </source>
</evidence>
<feature type="region of interest" description="Disordered" evidence="2">
    <location>
        <begin position="164"/>
        <end position="186"/>
    </location>
</feature>
<organism evidence="4 5">
    <name type="scientific">Streptomyces liliifuscus</name>
    <dbReference type="NCBI Taxonomy" id="2797636"/>
    <lineage>
        <taxon>Bacteria</taxon>
        <taxon>Bacillati</taxon>
        <taxon>Actinomycetota</taxon>
        <taxon>Actinomycetes</taxon>
        <taxon>Kitasatosporales</taxon>
        <taxon>Streptomycetaceae</taxon>
        <taxon>Streptomyces</taxon>
    </lineage>
</organism>
<name>A0A7T7L206_9ACTN</name>
<dbReference type="KEGG" id="slf:JEQ17_40100"/>
<dbReference type="RefSeq" id="WP_200399814.1">
    <property type="nucleotide sequence ID" value="NZ_CP066831.1"/>
</dbReference>
<reference evidence="4 5" key="1">
    <citation type="submission" date="2020-12" db="EMBL/GenBank/DDBJ databases">
        <title>A novel species.</title>
        <authorList>
            <person name="Li K."/>
        </authorList>
    </citation>
    <scope>NUCLEOTIDE SEQUENCE [LARGE SCALE GENOMIC DNA]</scope>
    <source>
        <strain evidence="4 5">ZYC-3</strain>
    </source>
</reference>
<dbReference type="EMBL" id="CP066831">
    <property type="protein sequence ID" value="QQM45003.1"/>
    <property type="molecule type" value="Genomic_DNA"/>
</dbReference>
<proteinExistence type="predicted"/>
<dbReference type="Gene3D" id="3.30.2400.10">
    <property type="entry name" value="Major capsid protein gp5"/>
    <property type="match status" value="1"/>
</dbReference>
<sequence length="415" mass="46048">MTTLKIRELKVKRSKLSAQATAIMQKATDENRAMEGDEETQFDSIMEERDALDSTITKAERLLEDDRRGIDDIPDDGRPGNRNVEAQMTAWNAYLRDGRPGLNAEHARALNAGNDPEGGFLVAPEQFVQELLQNVDDMTPIRGLATVHRLTTAESLGIPTREEDLDDAEWTSEVGTGSQDDGLRFGKRELRPHPLAKRVLVSRKLLRSSSMNPEQIVRERMAYRHATAQENGFMTGNGSQRALGLFTVGNADLGGITTARDVDVPTSGTGFVHNATDGYAADALITAKYTLKGAYHAKAHWLFHRLILAEIRKIKDANGQYIWKAGLGDQPDTILEIPHILSEFAPSTMANNDYIGMLGDFSFYHIVDALQFEVQRLIELYATTNQIGFIGRAECDGMPVMEEPFVRLQSNDTVA</sequence>
<dbReference type="Gene3D" id="3.30.2320.10">
    <property type="entry name" value="hypothetical protein PF0899 domain"/>
    <property type="match status" value="1"/>
</dbReference>
<evidence type="ECO:0000313" key="4">
    <source>
        <dbReference type="EMBL" id="QQM45003.1"/>
    </source>
</evidence>
<evidence type="ECO:0000259" key="3">
    <source>
        <dbReference type="Pfam" id="PF05065"/>
    </source>
</evidence>
<keyword evidence="5" id="KW-1185">Reference proteome</keyword>
<dbReference type="InterPro" id="IPR054612">
    <property type="entry name" value="Phage_capsid-like_C"/>
</dbReference>
<comment type="subcellular location">
    <subcellularLocation>
        <location evidence="1">Virion</location>
    </subcellularLocation>
</comment>
<dbReference type="NCBIfam" id="TIGR01554">
    <property type="entry name" value="major_cap_HK97"/>
    <property type="match status" value="1"/>
</dbReference>